<evidence type="ECO:0000313" key="1">
    <source>
        <dbReference type="EMBL" id="KAF0916599.1"/>
    </source>
</evidence>
<organism evidence="1 2">
    <name type="scientific">Oryza meyeriana var. granulata</name>
    <dbReference type="NCBI Taxonomy" id="110450"/>
    <lineage>
        <taxon>Eukaryota</taxon>
        <taxon>Viridiplantae</taxon>
        <taxon>Streptophyta</taxon>
        <taxon>Embryophyta</taxon>
        <taxon>Tracheophyta</taxon>
        <taxon>Spermatophyta</taxon>
        <taxon>Magnoliopsida</taxon>
        <taxon>Liliopsida</taxon>
        <taxon>Poales</taxon>
        <taxon>Poaceae</taxon>
        <taxon>BOP clade</taxon>
        <taxon>Oryzoideae</taxon>
        <taxon>Oryzeae</taxon>
        <taxon>Oryzinae</taxon>
        <taxon>Oryza</taxon>
        <taxon>Oryza meyeriana</taxon>
    </lineage>
</organism>
<protein>
    <submittedName>
        <fullName evidence="1">Uncharacterized protein</fullName>
    </submittedName>
</protein>
<comment type="caution">
    <text evidence="1">The sequence shown here is derived from an EMBL/GenBank/DDBJ whole genome shotgun (WGS) entry which is preliminary data.</text>
</comment>
<reference evidence="1 2" key="1">
    <citation type="submission" date="2019-11" db="EMBL/GenBank/DDBJ databases">
        <title>Whole genome sequence of Oryza granulata.</title>
        <authorList>
            <person name="Li W."/>
        </authorList>
    </citation>
    <scope>NUCLEOTIDE SEQUENCE [LARGE SCALE GENOMIC DNA]</scope>
    <source>
        <strain evidence="2">cv. Menghai</strain>
        <tissue evidence="1">Leaf</tissue>
    </source>
</reference>
<dbReference type="EMBL" id="SPHZ02000005">
    <property type="protein sequence ID" value="KAF0916599.1"/>
    <property type="molecule type" value="Genomic_DNA"/>
</dbReference>
<sequence length="123" mass="13718">MPQYRPLLLLAPGLWRPPHLMASSNRWPWRRAHALRRGDQGRRWIWPRAVRLWGTRAPRALACPSRVLGVDGTPCGIGPWGPSRTTILAGLITFDSQDLYRSEGPSGCTIQDALGIALGEDRL</sequence>
<keyword evidence="2" id="KW-1185">Reference proteome</keyword>
<dbReference type="Proteomes" id="UP000479710">
    <property type="component" value="Unassembled WGS sequence"/>
</dbReference>
<gene>
    <name evidence="1" type="ORF">E2562_007889</name>
</gene>
<evidence type="ECO:0000313" key="2">
    <source>
        <dbReference type="Proteomes" id="UP000479710"/>
    </source>
</evidence>
<name>A0A6G1DVT6_9ORYZ</name>
<accession>A0A6G1DVT6</accession>
<proteinExistence type="predicted"/>
<dbReference type="AlphaFoldDB" id="A0A6G1DVT6"/>